<organism evidence="2 3">
    <name type="scientific">Candidatus Methylobacter favarea</name>
    <dbReference type="NCBI Taxonomy" id="2707345"/>
    <lineage>
        <taxon>Bacteria</taxon>
        <taxon>Pseudomonadati</taxon>
        <taxon>Pseudomonadota</taxon>
        <taxon>Gammaproteobacteria</taxon>
        <taxon>Methylococcales</taxon>
        <taxon>Methylococcaceae</taxon>
        <taxon>Methylobacter</taxon>
    </lineage>
</organism>
<sequence>MRILRKTVISFMIAAFIGAVSSVAYAAATGEAKVTEASENAVAKIQEAVSLAEKGSDKAEIIKVINEARQIQKEFRYERTERQRERANNILRAARDAYTKDDLKNGEAKLREALAAYQEIKAIYDSKH</sequence>
<evidence type="ECO:0008006" key="4">
    <source>
        <dbReference type="Google" id="ProtNLM"/>
    </source>
</evidence>
<accession>A0A8S0X7V3</accession>
<proteinExistence type="predicted"/>
<evidence type="ECO:0000313" key="3">
    <source>
        <dbReference type="Proteomes" id="UP000494216"/>
    </source>
</evidence>
<evidence type="ECO:0000256" key="1">
    <source>
        <dbReference type="SAM" id="SignalP"/>
    </source>
</evidence>
<feature type="signal peptide" evidence="1">
    <location>
        <begin position="1"/>
        <end position="26"/>
    </location>
</feature>
<dbReference type="Proteomes" id="UP000494216">
    <property type="component" value="Unassembled WGS sequence"/>
</dbReference>
<dbReference type="AlphaFoldDB" id="A0A8S0X7V3"/>
<reference evidence="2 3" key="1">
    <citation type="submission" date="2020-02" db="EMBL/GenBank/DDBJ databases">
        <authorList>
            <person name="Hogendoorn C."/>
        </authorList>
    </citation>
    <scope>NUCLEOTIDE SEQUENCE [LARGE SCALE GENOMIC DNA]</scope>
    <source>
        <strain evidence="2">METHB21</strain>
    </source>
</reference>
<dbReference type="RefSeq" id="WP_174625333.1">
    <property type="nucleotide sequence ID" value="NZ_CADCXN010000049.1"/>
</dbReference>
<protein>
    <recommendedName>
        <fullName evidence="4">DUF4398 domain-containing protein</fullName>
    </recommendedName>
</protein>
<keyword evidence="3" id="KW-1185">Reference proteome</keyword>
<dbReference type="EMBL" id="CADCXN010000049">
    <property type="protein sequence ID" value="CAA9890397.1"/>
    <property type="molecule type" value="Genomic_DNA"/>
</dbReference>
<keyword evidence="1" id="KW-0732">Signal</keyword>
<comment type="caution">
    <text evidence="2">The sequence shown here is derived from an EMBL/GenBank/DDBJ whole genome shotgun (WGS) entry which is preliminary data.</text>
</comment>
<feature type="chain" id="PRO_5035758391" description="DUF4398 domain-containing protein" evidence="1">
    <location>
        <begin position="27"/>
        <end position="128"/>
    </location>
</feature>
<name>A0A8S0X7V3_9GAMM</name>
<evidence type="ECO:0000313" key="2">
    <source>
        <dbReference type="EMBL" id="CAA9890397.1"/>
    </source>
</evidence>
<gene>
    <name evidence="2" type="ORF">METHB2_210029</name>
</gene>